<comment type="caution">
    <text evidence="8">Lacks conserved residue(s) required for the propagation of feature annotation.</text>
</comment>
<dbReference type="HAMAP" id="MF_00316">
    <property type="entry name" value="MobA"/>
    <property type="match status" value="1"/>
</dbReference>
<proteinExistence type="inferred from homology"/>
<comment type="function">
    <text evidence="8">Transfers a GMP moiety from GTP to Mo-molybdopterin (Mo-MPT) cofactor (Moco or molybdenum cofactor) to form Mo-molybdopterin guanine dinucleotide (Mo-MGD) cofactor.</text>
</comment>
<evidence type="ECO:0000256" key="8">
    <source>
        <dbReference type="HAMAP-Rule" id="MF_00316"/>
    </source>
</evidence>
<comment type="catalytic activity">
    <reaction evidence="8">
        <text>Mo-molybdopterin + GTP + H(+) = Mo-molybdopterin guanine dinucleotide + diphosphate</text>
        <dbReference type="Rhea" id="RHEA:34243"/>
        <dbReference type="ChEBI" id="CHEBI:15378"/>
        <dbReference type="ChEBI" id="CHEBI:33019"/>
        <dbReference type="ChEBI" id="CHEBI:37565"/>
        <dbReference type="ChEBI" id="CHEBI:71302"/>
        <dbReference type="ChEBI" id="CHEBI:71310"/>
        <dbReference type="EC" id="2.7.7.77"/>
    </reaction>
</comment>
<keyword evidence="5 8" id="KW-0460">Magnesium</keyword>
<evidence type="ECO:0000256" key="2">
    <source>
        <dbReference type="ARBA" id="ARBA00022679"/>
    </source>
</evidence>
<evidence type="ECO:0000256" key="4">
    <source>
        <dbReference type="ARBA" id="ARBA00022741"/>
    </source>
</evidence>
<dbReference type="GO" id="GO:0061603">
    <property type="term" value="F:molybdenum cofactor guanylyltransferase activity"/>
    <property type="evidence" value="ECO:0007669"/>
    <property type="project" value="UniProtKB-EC"/>
</dbReference>
<evidence type="ECO:0000313" key="11">
    <source>
        <dbReference type="Proteomes" id="UP000001231"/>
    </source>
</evidence>
<dbReference type="NCBIfam" id="TIGR02665">
    <property type="entry name" value="molyb_mobA"/>
    <property type="match status" value="1"/>
</dbReference>
<dbReference type="PANTHER" id="PTHR19136:SF81">
    <property type="entry name" value="MOLYBDENUM COFACTOR GUANYLYLTRANSFERASE"/>
    <property type="match status" value="1"/>
</dbReference>
<reference evidence="10 11" key="1">
    <citation type="journal article" date="2009" name="Stand. Genomic Sci.">
        <title>Complete genome sequence of Kangiella koreensis type strain (SW-125).</title>
        <authorList>
            <person name="Han C."/>
            <person name="Sikorski J."/>
            <person name="Lapidus A."/>
            <person name="Nolan M."/>
            <person name="Glavina Del Rio T."/>
            <person name="Tice H."/>
            <person name="Cheng J.F."/>
            <person name="Lucas S."/>
            <person name="Chen F."/>
            <person name="Copeland A."/>
            <person name="Ivanova N."/>
            <person name="Mavromatis K."/>
            <person name="Ovchinnikova G."/>
            <person name="Pati A."/>
            <person name="Bruce D."/>
            <person name="Goodwin L."/>
            <person name="Pitluck S."/>
            <person name="Chen A."/>
            <person name="Palaniappan K."/>
            <person name="Land M."/>
            <person name="Hauser L."/>
            <person name="Chang Y.J."/>
            <person name="Jeffries C.D."/>
            <person name="Chain P."/>
            <person name="Saunders E."/>
            <person name="Brettin T."/>
            <person name="Goker M."/>
            <person name="Tindall B.J."/>
            <person name="Bristow J."/>
            <person name="Eisen J.A."/>
            <person name="Markowitz V."/>
            <person name="Hugenholtz P."/>
            <person name="Kyrpides N.C."/>
            <person name="Klenk H.P."/>
            <person name="Detter J.C."/>
        </authorList>
    </citation>
    <scope>NUCLEOTIDE SEQUENCE [LARGE SCALE GENOMIC DNA]</scope>
    <source>
        <strain evidence="11">DSM 16069 / KCTC 12182 / SW-125</strain>
    </source>
</reference>
<dbReference type="GO" id="GO:0005525">
    <property type="term" value="F:GTP binding"/>
    <property type="evidence" value="ECO:0007669"/>
    <property type="project" value="UniProtKB-UniRule"/>
</dbReference>
<protein>
    <recommendedName>
        <fullName evidence="8">Molybdenum cofactor guanylyltransferase</fullName>
        <shortName evidence="8">MoCo guanylyltransferase</shortName>
        <ecNumber evidence="8">2.7.7.77</ecNumber>
    </recommendedName>
    <alternativeName>
        <fullName evidence="8">GTP:molybdopterin guanylyltransferase</fullName>
    </alternativeName>
    <alternativeName>
        <fullName evidence="8">Mo-MPT guanylyltransferase</fullName>
    </alternativeName>
    <alternativeName>
        <fullName evidence="8">Molybdopterin guanylyltransferase</fullName>
    </alternativeName>
    <alternativeName>
        <fullName evidence="8">Molybdopterin-guanine dinucleotide synthase</fullName>
        <shortName evidence="8">MGD synthase</shortName>
    </alternativeName>
</protein>
<name>C7RBV5_KANKD</name>
<sequence>MTNNHAQLNVLLLAGGKSSRMGGEDKALIEYQGKPMIEHLIEQLPMSDIHQLVISCNRNHEQYSHYSEHLVSDKSYEEIEAFAGPLLGVLSAMETYPADAWLVLPCDTPQLNIALITKLIDDYKNGSSLISCLSIGERIQPLHCVLSSQLKDSLFDYLKSGNRRAQEWVMLQNPNTIDCSNQADKLANINSPSDLLEPR</sequence>
<evidence type="ECO:0000256" key="5">
    <source>
        <dbReference type="ARBA" id="ARBA00022842"/>
    </source>
</evidence>
<feature type="binding site" evidence="8">
    <location>
        <begin position="13"/>
        <end position="15"/>
    </location>
    <ligand>
        <name>GTP</name>
        <dbReference type="ChEBI" id="CHEBI:37565"/>
    </ligand>
</feature>
<dbReference type="EC" id="2.7.7.77" evidence="8"/>
<dbReference type="InterPro" id="IPR025877">
    <property type="entry name" value="MobA-like_NTP_Trfase"/>
</dbReference>
<dbReference type="SUPFAM" id="SSF53448">
    <property type="entry name" value="Nucleotide-diphospho-sugar transferases"/>
    <property type="match status" value="1"/>
</dbReference>
<evidence type="ECO:0000256" key="6">
    <source>
        <dbReference type="ARBA" id="ARBA00023134"/>
    </source>
</evidence>
<keyword evidence="6 8" id="KW-0342">GTP-binding</keyword>
<dbReference type="Proteomes" id="UP000001231">
    <property type="component" value="Chromosome"/>
</dbReference>
<feature type="binding site" evidence="8">
    <location>
        <position position="107"/>
    </location>
    <ligand>
        <name>GTP</name>
        <dbReference type="ChEBI" id="CHEBI:37565"/>
    </ligand>
</feature>
<dbReference type="STRING" id="523791.Kkor_1334"/>
<comment type="domain">
    <text evidence="8">The N-terminal domain determines nucleotide recognition and specific binding, while the C-terminal domain determines the specific binding to the target protein.</text>
</comment>
<dbReference type="GO" id="GO:1902758">
    <property type="term" value="P:bis(molybdopterin guanine dinucleotide)molybdenum biosynthetic process"/>
    <property type="evidence" value="ECO:0007669"/>
    <property type="project" value="TreeGrafter"/>
</dbReference>
<dbReference type="GO" id="GO:0046872">
    <property type="term" value="F:metal ion binding"/>
    <property type="evidence" value="ECO:0007669"/>
    <property type="project" value="UniProtKB-KW"/>
</dbReference>
<dbReference type="eggNOG" id="COG0746">
    <property type="taxonomic scope" value="Bacteria"/>
</dbReference>
<dbReference type="InterPro" id="IPR013482">
    <property type="entry name" value="Molybde_CF_guanTrfase"/>
</dbReference>
<dbReference type="GO" id="GO:0005737">
    <property type="term" value="C:cytoplasm"/>
    <property type="evidence" value="ECO:0007669"/>
    <property type="project" value="UniProtKB-SubCell"/>
</dbReference>
<keyword evidence="1 8" id="KW-0963">Cytoplasm</keyword>
<comment type="similarity">
    <text evidence="8">Belongs to the MobA family.</text>
</comment>
<evidence type="ECO:0000313" key="10">
    <source>
        <dbReference type="EMBL" id="ACV26747.1"/>
    </source>
</evidence>
<dbReference type="Gene3D" id="3.90.550.10">
    <property type="entry name" value="Spore Coat Polysaccharide Biosynthesis Protein SpsA, Chain A"/>
    <property type="match status" value="1"/>
</dbReference>
<dbReference type="CDD" id="cd02503">
    <property type="entry name" value="MobA"/>
    <property type="match status" value="1"/>
</dbReference>
<dbReference type="EMBL" id="CP001707">
    <property type="protein sequence ID" value="ACV26747.1"/>
    <property type="molecule type" value="Genomic_DNA"/>
</dbReference>
<dbReference type="KEGG" id="kko:Kkor_1334"/>
<feature type="domain" description="MobA-like NTP transferase" evidence="9">
    <location>
        <begin position="11"/>
        <end position="165"/>
    </location>
</feature>
<dbReference type="RefSeq" id="WP_012801261.1">
    <property type="nucleotide sequence ID" value="NC_013166.1"/>
</dbReference>
<feature type="binding site" evidence="8">
    <location>
        <position position="73"/>
    </location>
    <ligand>
        <name>GTP</name>
        <dbReference type="ChEBI" id="CHEBI:37565"/>
    </ligand>
</feature>
<comment type="cofactor">
    <cofactor evidence="8">
        <name>Mg(2+)</name>
        <dbReference type="ChEBI" id="CHEBI:18420"/>
    </cofactor>
</comment>
<keyword evidence="2 8" id="KW-0808">Transferase</keyword>
<comment type="subunit">
    <text evidence="8">Monomer.</text>
</comment>
<gene>
    <name evidence="8" type="primary">mobA</name>
    <name evidence="10" type="ordered locus">Kkor_1334</name>
</gene>
<feature type="binding site" evidence="8">
    <location>
        <position position="107"/>
    </location>
    <ligand>
        <name>Mg(2+)</name>
        <dbReference type="ChEBI" id="CHEBI:18420"/>
    </ligand>
</feature>
<accession>C7RBV5</accession>
<organism evidence="10 11">
    <name type="scientific">Kangiella koreensis (strain DSM 16069 / JCM 12317 / KCTC 12182 / SW-125)</name>
    <dbReference type="NCBI Taxonomy" id="523791"/>
    <lineage>
        <taxon>Bacteria</taxon>
        <taxon>Pseudomonadati</taxon>
        <taxon>Pseudomonadota</taxon>
        <taxon>Gammaproteobacteria</taxon>
        <taxon>Kangiellales</taxon>
        <taxon>Kangiellaceae</taxon>
        <taxon>Kangiella</taxon>
    </lineage>
</organism>
<evidence type="ECO:0000256" key="1">
    <source>
        <dbReference type="ARBA" id="ARBA00022490"/>
    </source>
</evidence>
<keyword evidence="3 8" id="KW-0479">Metal-binding</keyword>
<keyword evidence="7 8" id="KW-0501">Molybdenum cofactor biosynthesis</keyword>
<feature type="binding site" evidence="8">
    <location>
        <position position="26"/>
    </location>
    <ligand>
        <name>GTP</name>
        <dbReference type="ChEBI" id="CHEBI:37565"/>
    </ligand>
</feature>
<dbReference type="PANTHER" id="PTHR19136">
    <property type="entry name" value="MOLYBDENUM COFACTOR GUANYLYLTRANSFERASE"/>
    <property type="match status" value="1"/>
</dbReference>
<evidence type="ECO:0000256" key="3">
    <source>
        <dbReference type="ARBA" id="ARBA00022723"/>
    </source>
</evidence>
<dbReference type="InParanoid" id="C7RBV5"/>
<evidence type="ECO:0000256" key="7">
    <source>
        <dbReference type="ARBA" id="ARBA00023150"/>
    </source>
</evidence>
<dbReference type="HOGENOM" id="CLU_055597_5_1_6"/>
<dbReference type="OrthoDB" id="9788394at2"/>
<keyword evidence="11" id="KW-1185">Reference proteome</keyword>
<dbReference type="Pfam" id="PF12804">
    <property type="entry name" value="NTP_transf_3"/>
    <property type="match status" value="1"/>
</dbReference>
<dbReference type="FunCoup" id="C7RBV5">
    <property type="interactions" value="80"/>
</dbReference>
<dbReference type="AlphaFoldDB" id="C7RBV5"/>
<comment type="subcellular location">
    <subcellularLocation>
        <location evidence="8">Cytoplasm</location>
    </subcellularLocation>
</comment>
<keyword evidence="4 8" id="KW-0547">Nucleotide-binding</keyword>
<evidence type="ECO:0000259" key="9">
    <source>
        <dbReference type="Pfam" id="PF12804"/>
    </source>
</evidence>
<dbReference type="InterPro" id="IPR029044">
    <property type="entry name" value="Nucleotide-diphossugar_trans"/>
</dbReference>